<dbReference type="AlphaFoldDB" id="A0A0F9D7U9"/>
<reference evidence="1" key="1">
    <citation type="journal article" date="2015" name="Nature">
        <title>Complex archaea that bridge the gap between prokaryotes and eukaryotes.</title>
        <authorList>
            <person name="Spang A."/>
            <person name="Saw J.H."/>
            <person name="Jorgensen S.L."/>
            <person name="Zaremba-Niedzwiedzka K."/>
            <person name="Martijn J."/>
            <person name="Lind A.E."/>
            <person name="van Eijk R."/>
            <person name="Schleper C."/>
            <person name="Guy L."/>
            <person name="Ettema T.J."/>
        </authorList>
    </citation>
    <scope>NUCLEOTIDE SEQUENCE</scope>
</reference>
<protein>
    <submittedName>
        <fullName evidence="1">Uncharacterized protein</fullName>
    </submittedName>
</protein>
<name>A0A0F9D7U9_9ZZZZ</name>
<comment type="caution">
    <text evidence="1">The sequence shown here is derived from an EMBL/GenBank/DDBJ whole genome shotgun (WGS) entry which is preliminary data.</text>
</comment>
<proteinExistence type="predicted"/>
<evidence type="ECO:0000313" key="1">
    <source>
        <dbReference type="EMBL" id="KKL57768.1"/>
    </source>
</evidence>
<dbReference type="EMBL" id="LAZR01030053">
    <property type="protein sequence ID" value="KKL57768.1"/>
    <property type="molecule type" value="Genomic_DNA"/>
</dbReference>
<feature type="non-terminal residue" evidence="1">
    <location>
        <position position="88"/>
    </location>
</feature>
<gene>
    <name evidence="1" type="ORF">LCGC14_2232140</name>
</gene>
<accession>A0A0F9D7U9</accession>
<organism evidence="1">
    <name type="scientific">marine sediment metagenome</name>
    <dbReference type="NCBI Taxonomy" id="412755"/>
    <lineage>
        <taxon>unclassified sequences</taxon>
        <taxon>metagenomes</taxon>
        <taxon>ecological metagenomes</taxon>
    </lineage>
</organism>
<sequence>MNITYLSEKYREVVIRLLSTRGSFIVQYPDPRPNNAHRWFFVPHLKSKQSEVIANDIGKYLVDAGWVDPELSDEEYQVQIALGSIDCR</sequence>